<dbReference type="RefSeq" id="WP_135483574.1">
    <property type="nucleotide sequence ID" value="NZ_SRMF01000004.1"/>
</dbReference>
<dbReference type="OrthoDB" id="9788108at2"/>
<dbReference type="PANTHER" id="PTHR30193">
    <property type="entry name" value="ABC TRANSPORTER PERMEASE PROTEIN"/>
    <property type="match status" value="1"/>
</dbReference>
<dbReference type="GO" id="GO:0055085">
    <property type="term" value="P:transmembrane transport"/>
    <property type="evidence" value="ECO:0007669"/>
    <property type="project" value="InterPro"/>
</dbReference>
<dbReference type="AlphaFoldDB" id="A0A4Z0W5L6"/>
<evidence type="ECO:0000256" key="7">
    <source>
        <dbReference type="RuleBase" id="RU363032"/>
    </source>
</evidence>
<keyword evidence="10" id="KW-1185">Reference proteome</keyword>
<dbReference type="Proteomes" id="UP000297475">
    <property type="component" value="Unassembled WGS sequence"/>
</dbReference>
<dbReference type="PANTHER" id="PTHR30193:SF37">
    <property type="entry name" value="INNER MEMBRANE ABC TRANSPORTER PERMEASE PROTEIN YCJO"/>
    <property type="match status" value="1"/>
</dbReference>
<organism evidence="9 10">
    <name type="scientific">Natronospirillum operosum</name>
    <dbReference type="NCBI Taxonomy" id="2759953"/>
    <lineage>
        <taxon>Bacteria</taxon>
        <taxon>Pseudomonadati</taxon>
        <taxon>Pseudomonadota</taxon>
        <taxon>Gammaproteobacteria</taxon>
        <taxon>Oceanospirillales</taxon>
        <taxon>Natronospirillaceae</taxon>
        <taxon>Natronospirillum</taxon>
    </lineage>
</organism>
<proteinExistence type="inferred from homology"/>
<dbReference type="SUPFAM" id="SSF160964">
    <property type="entry name" value="MalF N-terminal region-like"/>
    <property type="match status" value="1"/>
</dbReference>
<keyword evidence="2 7" id="KW-0813">Transport</keyword>
<dbReference type="PROSITE" id="PS50928">
    <property type="entry name" value="ABC_TM1"/>
    <property type="match status" value="1"/>
</dbReference>
<evidence type="ECO:0000256" key="1">
    <source>
        <dbReference type="ARBA" id="ARBA00004651"/>
    </source>
</evidence>
<dbReference type="InterPro" id="IPR000515">
    <property type="entry name" value="MetI-like"/>
</dbReference>
<reference evidence="9 10" key="1">
    <citation type="submission" date="2019-04" db="EMBL/GenBank/DDBJ databases">
        <title>Natronospirillum operosus gen. nov., sp. nov., a haloalkaliphilic satellite isolated from decaying biomass of laboratory culture of cyanobacterium Geitlerinema sp. and proposal of Natronospirillaceae fam. nov. and Saccharospirillaceae fam. nov.</title>
        <authorList>
            <person name="Kevbrin V."/>
            <person name="Boltyanskaya Y."/>
            <person name="Koziaeva V."/>
            <person name="Grouzdev D.S."/>
            <person name="Park M."/>
            <person name="Cho J."/>
        </authorList>
    </citation>
    <scope>NUCLEOTIDE SEQUENCE [LARGE SCALE GENOMIC DNA]</scope>
    <source>
        <strain evidence="9 10">G-116</strain>
    </source>
</reference>
<dbReference type="Pfam" id="PF00528">
    <property type="entry name" value="BPD_transp_1"/>
    <property type="match status" value="1"/>
</dbReference>
<comment type="caution">
    <text evidence="9">The sequence shown here is derived from an EMBL/GenBank/DDBJ whole genome shotgun (WGS) entry which is preliminary data.</text>
</comment>
<protein>
    <submittedName>
        <fullName evidence="9">Sugar ABC transporter permease</fullName>
    </submittedName>
</protein>
<dbReference type="InterPro" id="IPR035906">
    <property type="entry name" value="MetI-like_sf"/>
</dbReference>
<evidence type="ECO:0000256" key="2">
    <source>
        <dbReference type="ARBA" id="ARBA00022448"/>
    </source>
</evidence>
<dbReference type="EMBL" id="SRMF01000004">
    <property type="protein sequence ID" value="TGG92902.1"/>
    <property type="molecule type" value="Genomic_DNA"/>
</dbReference>
<evidence type="ECO:0000259" key="8">
    <source>
        <dbReference type="PROSITE" id="PS50928"/>
    </source>
</evidence>
<feature type="transmembrane region" description="Helical" evidence="7">
    <location>
        <begin position="157"/>
        <end position="180"/>
    </location>
</feature>
<evidence type="ECO:0000256" key="6">
    <source>
        <dbReference type="ARBA" id="ARBA00023136"/>
    </source>
</evidence>
<comment type="subcellular location">
    <subcellularLocation>
        <location evidence="1 7">Cell membrane</location>
        <topology evidence="1 7">Multi-pass membrane protein</topology>
    </subcellularLocation>
</comment>
<dbReference type="GO" id="GO:0005886">
    <property type="term" value="C:plasma membrane"/>
    <property type="evidence" value="ECO:0007669"/>
    <property type="project" value="UniProtKB-SubCell"/>
</dbReference>
<comment type="similarity">
    <text evidence="7">Belongs to the binding-protein-dependent transport system permease family.</text>
</comment>
<gene>
    <name evidence="9" type="ORF">E4656_12325</name>
</gene>
<dbReference type="SUPFAM" id="SSF161098">
    <property type="entry name" value="MetI-like"/>
    <property type="match status" value="1"/>
</dbReference>
<accession>A0A4Z0W5L6</accession>
<feature type="transmembrane region" description="Helical" evidence="7">
    <location>
        <begin position="12"/>
        <end position="37"/>
    </location>
</feature>
<sequence length="293" mass="32818">MQRIRHLWSEGALLAPAVILLLVFVIAPFFLSGYLSFTNERLIPRPVPSQWVGWRNYSRVLTDPDFWQAVRNTFYFTLMVVPFQCAISLGAALLLNKKLAGLTFFRSVAMLPLLAPITVIIAIWAALYQVPNGFFNTAVNLVTRDDRIVDFLGSRDLAMPAIVLLSAWASFPFQMLIYLAGLQEIPEDRYEAATLEGANAWQQFKAITWPGLINVNIFVLIITTVQAFKLFTQINILTKGGPLGSTNTIINYMFVNGYSEGRIGFASAVSVLFFILVAVIAVIQRLVFKNENE</sequence>
<feature type="domain" description="ABC transmembrane type-1" evidence="8">
    <location>
        <begin position="70"/>
        <end position="284"/>
    </location>
</feature>
<dbReference type="CDD" id="cd06261">
    <property type="entry name" value="TM_PBP2"/>
    <property type="match status" value="1"/>
</dbReference>
<evidence type="ECO:0000313" key="10">
    <source>
        <dbReference type="Proteomes" id="UP000297475"/>
    </source>
</evidence>
<dbReference type="InterPro" id="IPR051393">
    <property type="entry name" value="ABC_transporter_permease"/>
</dbReference>
<evidence type="ECO:0000313" key="9">
    <source>
        <dbReference type="EMBL" id="TGG92902.1"/>
    </source>
</evidence>
<feature type="transmembrane region" description="Helical" evidence="7">
    <location>
        <begin position="74"/>
        <end position="95"/>
    </location>
</feature>
<name>A0A4Z0W5L6_9GAMM</name>
<keyword evidence="3" id="KW-1003">Cell membrane</keyword>
<evidence type="ECO:0000256" key="5">
    <source>
        <dbReference type="ARBA" id="ARBA00022989"/>
    </source>
</evidence>
<evidence type="ECO:0000256" key="3">
    <source>
        <dbReference type="ARBA" id="ARBA00022475"/>
    </source>
</evidence>
<evidence type="ECO:0000256" key="4">
    <source>
        <dbReference type="ARBA" id="ARBA00022692"/>
    </source>
</evidence>
<keyword evidence="6 7" id="KW-0472">Membrane</keyword>
<feature type="transmembrane region" description="Helical" evidence="7">
    <location>
        <begin position="107"/>
        <end position="127"/>
    </location>
</feature>
<feature type="transmembrane region" description="Helical" evidence="7">
    <location>
        <begin position="263"/>
        <end position="283"/>
    </location>
</feature>
<dbReference type="Gene3D" id="1.10.3720.10">
    <property type="entry name" value="MetI-like"/>
    <property type="match status" value="1"/>
</dbReference>
<keyword evidence="5 7" id="KW-1133">Transmembrane helix</keyword>
<feature type="transmembrane region" description="Helical" evidence="7">
    <location>
        <begin position="211"/>
        <end position="231"/>
    </location>
</feature>
<keyword evidence="4 7" id="KW-0812">Transmembrane</keyword>